<keyword evidence="3" id="KW-0547">Nucleotide-binding</keyword>
<keyword evidence="2" id="KW-1003">Cell membrane</keyword>
<keyword evidence="2" id="KW-0472">Membrane</keyword>
<dbReference type="PROSITE" id="PS50011">
    <property type="entry name" value="PROTEIN_KINASE_DOM"/>
    <property type="match status" value="1"/>
</dbReference>
<dbReference type="InterPro" id="IPR050823">
    <property type="entry name" value="Plant_Ser_Thr_Prot_Kinase"/>
</dbReference>
<dbReference type="Gene3D" id="3.30.200.20">
    <property type="entry name" value="Phosphorylase Kinase, domain 1"/>
    <property type="match status" value="1"/>
</dbReference>
<evidence type="ECO:0000313" key="5">
    <source>
        <dbReference type="EMBL" id="KAD0189485.1"/>
    </source>
</evidence>
<feature type="binding site" evidence="3">
    <location>
        <position position="218"/>
    </location>
    <ligand>
        <name>ATP</name>
        <dbReference type="ChEBI" id="CHEBI:30616"/>
    </ligand>
</feature>
<evidence type="ECO:0000256" key="2">
    <source>
        <dbReference type="ARBA" id="ARBA00022475"/>
    </source>
</evidence>
<dbReference type="AlphaFoldDB" id="A0A5N6LBK7"/>
<evidence type="ECO:0000259" key="4">
    <source>
        <dbReference type="PROSITE" id="PS50011"/>
    </source>
</evidence>
<organism evidence="5 6">
    <name type="scientific">Mikania micrantha</name>
    <name type="common">bitter vine</name>
    <dbReference type="NCBI Taxonomy" id="192012"/>
    <lineage>
        <taxon>Eukaryota</taxon>
        <taxon>Viridiplantae</taxon>
        <taxon>Streptophyta</taxon>
        <taxon>Embryophyta</taxon>
        <taxon>Tracheophyta</taxon>
        <taxon>Spermatophyta</taxon>
        <taxon>Magnoliopsida</taxon>
        <taxon>eudicotyledons</taxon>
        <taxon>Gunneridae</taxon>
        <taxon>Pentapetalae</taxon>
        <taxon>asterids</taxon>
        <taxon>campanulids</taxon>
        <taxon>Asterales</taxon>
        <taxon>Asteraceae</taxon>
        <taxon>Asteroideae</taxon>
        <taxon>Heliantheae alliance</taxon>
        <taxon>Eupatorieae</taxon>
        <taxon>Mikania</taxon>
    </lineage>
</organism>
<dbReference type="EMBL" id="SZYD01001888">
    <property type="protein sequence ID" value="KAD0189485.1"/>
    <property type="molecule type" value="Genomic_DNA"/>
</dbReference>
<dbReference type="Pfam" id="PF07714">
    <property type="entry name" value="PK_Tyr_Ser-Thr"/>
    <property type="match status" value="1"/>
</dbReference>
<dbReference type="InterPro" id="IPR000719">
    <property type="entry name" value="Prot_kinase_dom"/>
</dbReference>
<dbReference type="PROSITE" id="PS00107">
    <property type="entry name" value="PROTEIN_KINASE_ATP"/>
    <property type="match status" value="1"/>
</dbReference>
<dbReference type="SUPFAM" id="SSF56112">
    <property type="entry name" value="Protein kinase-like (PK-like)"/>
    <property type="match status" value="2"/>
</dbReference>
<accession>A0A5N6LBK7</accession>
<comment type="caution">
    <text evidence="5">The sequence shown here is derived from an EMBL/GenBank/DDBJ whole genome shotgun (WGS) entry which is preliminary data.</text>
</comment>
<dbReference type="Gene3D" id="1.10.510.10">
    <property type="entry name" value="Transferase(Phosphotransferase) domain 1"/>
    <property type="match status" value="2"/>
</dbReference>
<dbReference type="Proteomes" id="UP000326396">
    <property type="component" value="Unassembled WGS sequence"/>
</dbReference>
<keyword evidence="3" id="KW-0067">ATP-binding</keyword>
<keyword evidence="6" id="KW-1185">Reference proteome</keyword>
<dbReference type="InterPro" id="IPR011009">
    <property type="entry name" value="Kinase-like_dom_sf"/>
</dbReference>
<gene>
    <name evidence="5" type="ORF">E3N88_44669</name>
</gene>
<dbReference type="Pfam" id="PF00069">
    <property type="entry name" value="Pkinase"/>
    <property type="match status" value="1"/>
</dbReference>
<evidence type="ECO:0000313" key="6">
    <source>
        <dbReference type="Proteomes" id="UP000326396"/>
    </source>
</evidence>
<dbReference type="InterPro" id="IPR001245">
    <property type="entry name" value="Ser-Thr/Tyr_kinase_cat_dom"/>
</dbReference>
<dbReference type="GO" id="GO:0005524">
    <property type="term" value="F:ATP binding"/>
    <property type="evidence" value="ECO:0007669"/>
    <property type="project" value="UniProtKB-UniRule"/>
</dbReference>
<protein>
    <recommendedName>
        <fullName evidence="4">Protein kinase domain-containing protein</fullName>
    </recommendedName>
</protein>
<dbReference type="GO" id="GO:0004672">
    <property type="term" value="F:protein kinase activity"/>
    <property type="evidence" value="ECO:0007669"/>
    <property type="project" value="InterPro"/>
</dbReference>
<proteinExistence type="predicted"/>
<feature type="domain" description="Protein kinase" evidence="4">
    <location>
        <begin position="34"/>
        <end position="395"/>
    </location>
</feature>
<name>A0A5N6LBK7_9ASTR</name>
<evidence type="ECO:0000256" key="1">
    <source>
        <dbReference type="ARBA" id="ARBA00004236"/>
    </source>
</evidence>
<dbReference type="PANTHER" id="PTHR45621">
    <property type="entry name" value="OS01G0588500 PROTEIN-RELATED"/>
    <property type="match status" value="1"/>
</dbReference>
<sequence>MAFATGKESAPSTSSTQPSVSCRRFEFPEILIATENFSDLDEEEWGLVTWVQDSINEGNLKNIIDLDIRGEISPKCLKEYVKLAKSCLRSNPKHRPTMAEILSSLESVMAIQEKSNNSLQSANRTLFDRLVDLFPFTSNQENSVQGDIKKFPRMKEDSAARPILKEFRFSDLEKATRSFSTDLLLGQGNSGKVFLGWVQGNTLIPSNQGVGMAVAVKKLSRGSAQGAHEWKAELNLLGHLAHPNIIRLLGYSTNEDFNAKLGGFGSARNNGLETWETSVTTKLIGSLGYIDPDYILTGRFTTKCDIYSFGVVLLESITGRKAMDFRLLQEEKSLKEWATRVGSNIKEIVDPRLEGKYSQHGASEYVVVALRCVDDDAKDRPSAEEVLRSLEQIYALN</sequence>
<comment type="subcellular location">
    <subcellularLocation>
        <location evidence="1">Cell membrane</location>
    </subcellularLocation>
</comment>
<dbReference type="OrthoDB" id="4062651at2759"/>
<reference evidence="5 6" key="1">
    <citation type="submission" date="2019-05" db="EMBL/GenBank/DDBJ databases">
        <title>Mikania micrantha, genome provides insights into the molecular mechanism of rapid growth.</title>
        <authorList>
            <person name="Liu B."/>
        </authorList>
    </citation>
    <scope>NUCLEOTIDE SEQUENCE [LARGE SCALE GENOMIC DNA]</scope>
    <source>
        <strain evidence="5">NLD-2019</strain>
        <tissue evidence="5">Leaf</tissue>
    </source>
</reference>
<dbReference type="InterPro" id="IPR017441">
    <property type="entry name" value="Protein_kinase_ATP_BS"/>
</dbReference>
<evidence type="ECO:0000256" key="3">
    <source>
        <dbReference type="PROSITE-ProRule" id="PRU10141"/>
    </source>
</evidence>
<dbReference type="GO" id="GO:0005886">
    <property type="term" value="C:plasma membrane"/>
    <property type="evidence" value="ECO:0007669"/>
    <property type="project" value="UniProtKB-SubCell"/>
</dbReference>